<gene>
    <name evidence="2" type="ORF">FNW17_06210</name>
</gene>
<feature type="chain" id="PRO_5022237465" evidence="1">
    <location>
        <begin position="27"/>
        <end position="145"/>
    </location>
</feature>
<accession>A0A553CNV8</accession>
<evidence type="ECO:0000313" key="2">
    <source>
        <dbReference type="EMBL" id="TRX22258.1"/>
    </source>
</evidence>
<evidence type="ECO:0000256" key="1">
    <source>
        <dbReference type="SAM" id="SignalP"/>
    </source>
</evidence>
<dbReference type="EMBL" id="VJZR01000003">
    <property type="protein sequence ID" value="TRX22258.1"/>
    <property type="molecule type" value="Genomic_DNA"/>
</dbReference>
<comment type="caution">
    <text evidence="2">The sequence shown here is derived from an EMBL/GenBank/DDBJ whole genome shotgun (WGS) entry which is preliminary data.</text>
</comment>
<reference evidence="2 3" key="1">
    <citation type="submission" date="2019-07" db="EMBL/GenBank/DDBJ databases">
        <title>Novel species of Flavobacterium.</title>
        <authorList>
            <person name="Liu Q."/>
            <person name="Xin Y.-H."/>
        </authorList>
    </citation>
    <scope>NUCLEOTIDE SEQUENCE [LARGE SCALE GENOMIC DNA]</scope>
    <source>
        <strain evidence="2 3">LB3P56</strain>
    </source>
</reference>
<proteinExistence type="predicted"/>
<sequence length="145" mass="16304">MKNIFSKNFFLLFLYILVSCSSPETSKPVLTPVTPVTPVPPVTSLTWTNDSHLKALYASVKMQNGVEVGTVGIYADYPLYHVVSAQDEGFTCVDDVSRAAIFYLNETDIGTKKEKQGRLLKLTEFVLQMQADNGYFYNFLQDNFP</sequence>
<dbReference type="RefSeq" id="WP_144071153.1">
    <property type="nucleotide sequence ID" value="NZ_VJZR01000003.1"/>
</dbReference>
<keyword evidence="3" id="KW-1185">Reference proteome</keyword>
<name>A0A553CNV8_9FLAO</name>
<dbReference type="OrthoDB" id="9795873at2"/>
<evidence type="ECO:0000313" key="3">
    <source>
        <dbReference type="Proteomes" id="UP000318585"/>
    </source>
</evidence>
<dbReference type="Proteomes" id="UP000318585">
    <property type="component" value="Unassembled WGS sequence"/>
</dbReference>
<feature type="signal peptide" evidence="1">
    <location>
        <begin position="1"/>
        <end position="26"/>
    </location>
</feature>
<dbReference type="PROSITE" id="PS51257">
    <property type="entry name" value="PROKAR_LIPOPROTEIN"/>
    <property type="match status" value="1"/>
</dbReference>
<organism evidence="2 3">
    <name type="scientific">Flavobacterium franklandianum</name>
    <dbReference type="NCBI Taxonomy" id="2594430"/>
    <lineage>
        <taxon>Bacteria</taxon>
        <taxon>Pseudomonadati</taxon>
        <taxon>Bacteroidota</taxon>
        <taxon>Flavobacteriia</taxon>
        <taxon>Flavobacteriales</taxon>
        <taxon>Flavobacteriaceae</taxon>
        <taxon>Flavobacterium</taxon>
    </lineage>
</organism>
<dbReference type="AlphaFoldDB" id="A0A553CNV8"/>
<keyword evidence="1" id="KW-0732">Signal</keyword>
<protein>
    <submittedName>
        <fullName evidence="2">Uncharacterized protein</fullName>
    </submittedName>
</protein>